<dbReference type="EMBL" id="LZPO01017590">
    <property type="protein sequence ID" value="OBS79976.1"/>
    <property type="molecule type" value="Genomic_DNA"/>
</dbReference>
<gene>
    <name evidence="2" type="ORF">A6R68_21822</name>
</gene>
<accession>A0A1A6HNZ2</accession>
<evidence type="ECO:0000313" key="2">
    <source>
        <dbReference type="EMBL" id="OBS79976.1"/>
    </source>
</evidence>
<comment type="caution">
    <text evidence="2">The sequence shown here is derived from an EMBL/GenBank/DDBJ whole genome shotgun (WGS) entry which is preliminary data.</text>
</comment>
<evidence type="ECO:0000256" key="1">
    <source>
        <dbReference type="SAM" id="MobiDB-lite"/>
    </source>
</evidence>
<name>A0A1A6HNZ2_NEOLE</name>
<dbReference type="AlphaFoldDB" id="A0A1A6HNZ2"/>
<keyword evidence="3" id="KW-1185">Reference proteome</keyword>
<sequence length="63" mass="7314">MSKSQQDDRKMMLLLMIKILEMKEQKLYHKVIDTSQIPQPLKGNEPSKKVFVGVLKPNSSEKQ</sequence>
<protein>
    <submittedName>
        <fullName evidence="2">Uncharacterized protein</fullName>
    </submittedName>
</protein>
<dbReference type="Proteomes" id="UP000092124">
    <property type="component" value="Unassembled WGS sequence"/>
</dbReference>
<feature type="region of interest" description="Disordered" evidence="1">
    <location>
        <begin position="38"/>
        <end position="63"/>
    </location>
</feature>
<organism evidence="2 3">
    <name type="scientific">Neotoma lepida</name>
    <name type="common">Desert woodrat</name>
    <dbReference type="NCBI Taxonomy" id="56216"/>
    <lineage>
        <taxon>Eukaryota</taxon>
        <taxon>Metazoa</taxon>
        <taxon>Chordata</taxon>
        <taxon>Craniata</taxon>
        <taxon>Vertebrata</taxon>
        <taxon>Euteleostomi</taxon>
        <taxon>Mammalia</taxon>
        <taxon>Eutheria</taxon>
        <taxon>Euarchontoglires</taxon>
        <taxon>Glires</taxon>
        <taxon>Rodentia</taxon>
        <taxon>Myomorpha</taxon>
        <taxon>Muroidea</taxon>
        <taxon>Cricetidae</taxon>
        <taxon>Neotominae</taxon>
        <taxon>Neotoma</taxon>
    </lineage>
</organism>
<evidence type="ECO:0000313" key="3">
    <source>
        <dbReference type="Proteomes" id="UP000092124"/>
    </source>
</evidence>
<proteinExistence type="predicted"/>
<reference evidence="2 3" key="1">
    <citation type="submission" date="2016-06" db="EMBL/GenBank/DDBJ databases">
        <title>The Draft Genome Sequence and Annotation of the Desert Woodrat Neotoma lepida.</title>
        <authorList>
            <person name="Campbell M."/>
            <person name="Oakeson K.F."/>
            <person name="Yandell M."/>
            <person name="Halpert J.R."/>
            <person name="Dearing D."/>
        </authorList>
    </citation>
    <scope>NUCLEOTIDE SEQUENCE [LARGE SCALE GENOMIC DNA]</scope>
    <source>
        <strain evidence="2">417</strain>
        <tissue evidence="2">Liver</tissue>
    </source>
</reference>
<feature type="non-terminal residue" evidence="2">
    <location>
        <position position="63"/>
    </location>
</feature>